<dbReference type="Pfam" id="PF00089">
    <property type="entry name" value="Trypsin"/>
    <property type="match status" value="1"/>
</dbReference>
<comment type="caution">
    <text evidence="2">The sequence shown here is derived from an EMBL/GenBank/DDBJ whole genome shotgun (WGS) entry which is preliminary data.</text>
</comment>
<dbReference type="AlphaFoldDB" id="A0A0A0IBY7"/>
<reference evidence="2 3" key="1">
    <citation type="submission" date="2014-01" db="EMBL/GenBank/DDBJ databases">
        <title>Plasmidome dynamics in the species complex Clostridium novyi sensu lato converts strains of independent lineages into distinctly different pathogens.</title>
        <authorList>
            <person name="Skarin H."/>
            <person name="Segerman B."/>
        </authorList>
    </citation>
    <scope>NUCLEOTIDE SEQUENCE [LARGE SCALE GENOMIC DNA]</scope>
    <source>
        <strain evidence="2 3">DC5</strain>
    </source>
</reference>
<dbReference type="InterPro" id="IPR001254">
    <property type="entry name" value="Trypsin_dom"/>
</dbReference>
<evidence type="ECO:0000313" key="3">
    <source>
        <dbReference type="Proteomes" id="UP000030014"/>
    </source>
</evidence>
<organism evidence="2 3">
    <name type="scientific">Clostridium botulinum C/D str. DC5</name>
    <dbReference type="NCBI Taxonomy" id="1443128"/>
    <lineage>
        <taxon>Bacteria</taxon>
        <taxon>Bacillati</taxon>
        <taxon>Bacillota</taxon>
        <taxon>Clostridia</taxon>
        <taxon>Eubacteriales</taxon>
        <taxon>Clostridiaceae</taxon>
        <taxon>Clostridium</taxon>
    </lineage>
</organism>
<dbReference type="Proteomes" id="UP000030014">
    <property type="component" value="Unassembled WGS sequence"/>
</dbReference>
<dbReference type="GO" id="GO:0004252">
    <property type="term" value="F:serine-type endopeptidase activity"/>
    <property type="evidence" value="ECO:0007669"/>
    <property type="project" value="InterPro"/>
</dbReference>
<dbReference type="RefSeq" id="WP_039259625.1">
    <property type="nucleotide sequence ID" value="NZ_JDRY01000040.1"/>
</dbReference>
<dbReference type="EMBL" id="JDRY01000040">
    <property type="protein sequence ID" value="KGM98969.1"/>
    <property type="molecule type" value="Genomic_DNA"/>
</dbReference>
<dbReference type="InterPro" id="IPR043504">
    <property type="entry name" value="Peptidase_S1_PA_chymotrypsin"/>
</dbReference>
<gene>
    <name evidence="2" type="ORF">Z955_09120</name>
</gene>
<sequence>MYCKYCNCHNNTSIDSKISYICLNEYEYFFNKSNVLGIGLGYKIINGFSTLEKCIGVFVTKKLPENELTPQNKIPKTYKGIKTDIIQSNTVTASSLTNKIRPVICGYNIGSSINDETGTLGCLVTDGKFNYILTNYHVITNKENPPIGTPILQPGLSYKGKLPDDTIATLAKYIPVKFATSPQHRPPNLVDCAIGKLSNHSSVSAKVALLGLPNGVSSPTLGQSVQKTGCESEKTTGKITYISVSILANMSGKQALFKNQIVTTLMSKDGDSGAILFDEHMNALGLLIGADDSHTVYNSITDVINNLNVKIVTK</sequence>
<evidence type="ECO:0000313" key="2">
    <source>
        <dbReference type="EMBL" id="KGM98969.1"/>
    </source>
</evidence>
<dbReference type="GO" id="GO:0006508">
    <property type="term" value="P:proteolysis"/>
    <property type="evidence" value="ECO:0007669"/>
    <property type="project" value="InterPro"/>
</dbReference>
<accession>A0A0A0IBY7</accession>
<evidence type="ECO:0000259" key="1">
    <source>
        <dbReference type="Pfam" id="PF00089"/>
    </source>
</evidence>
<name>A0A0A0IBY7_CLOBO</name>
<feature type="domain" description="Peptidase S1" evidence="1">
    <location>
        <begin position="128"/>
        <end position="290"/>
    </location>
</feature>
<protein>
    <recommendedName>
        <fullName evidence="1">Peptidase S1 domain-containing protein</fullName>
    </recommendedName>
</protein>
<dbReference type="SUPFAM" id="SSF50494">
    <property type="entry name" value="Trypsin-like serine proteases"/>
    <property type="match status" value="1"/>
</dbReference>
<dbReference type="InterPro" id="IPR009003">
    <property type="entry name" value="Peptidase_S1_PA"/>
</dbReference>
<proteinExistence type="predicted"/>
<dbReference type="Gene3D" id="2.40.10.10">
    <property type="entry name" value="Trypsin-like serine proteases"/>
    <property type="match status" value="1"/>
</dbReference>